<name>A0A1K1QK45_9FLAO</name>
<dbReference type="OrthoDB" id="6397760at2"/>
<organism evidence="2 3">
    <name type="scientific">Cellulophaga fucicola</name>
    <dbReference type="NCBI Taxonomy" id="76595"/>
    <lineage>
        <taxon>Bacteria</taxon>
        <taxon>Pseudomonadati</taxon>
        <taxon>Bacteroidota</taxon>
        <taxon>Flavobacteriia</taxon>
        <taxon>Flavobacteriales</taxon>
        <taxon>Flavobacteriaceae</taxon>
        <taxon>Cellulophaga</taxon>
    </lineage>
</organism>
<gene>
    <name evidence="2" type="ORF">SAMN05660313_02729</name>
</gene>
<dbReference type="GO" id="GO:0008236">
    <property type="term" value="F:serine-type peptidase activity"/>
    <property type="evidence" value="ECO:0007669"/>
    <property type="project" value="InterPro"/>
</dbReference>
<keyword evidence="3" id="KW-1185">Reference proteome</keyword>
<feature type="domain" description="Tail specific protease" evidence="1">
    <location>
        <begin position="268"/>
        <end position="324"/>
    </location>
</feature>
<evidence type="ECO:0000313" key="2">
    <source>
        <dbReference type="EMBL" id="SFW60319.1"/>
    </source>
</evidence>
<protein>
    <submittedName>
        <fullName evidence="2">Peptidase family S41</fullName>
    </submittedName>
</protein>
<dbReference type="AlphaFoldDB" id="A0A1K1QK45"/>
<reference evidence="3" key="1">
    <citation type="submission" date="2016-11" db="EMBL/GenBank/DDBJ databases">
        <authorList>
            <person name="Varghese N."/>
            <person name="Submissions S."/>
        </authorList>
    </citation>
    <scope>NUCLEOTIDE SEQUENCE [LARGE SCALE GENOMIC DNA]</scope>
    <source>
        <strain evidence="3">DSM 24786</strain>
    </source>
</reference>
<evidence type="ECO:0000313" key="3">
    <source>
        <dbReference type="Proteomes" id="UP000183257"/>
    </source>
</evidence>
<dbReference type="InterPro" id="IPR029045">
    <property type="entry name" value="ClpP/crotonase-like_dom_sf"/>
</dbReference>
<evidence type="ECO:0000259" key="1">
    <source>
        <dbReference type="Pfam" id="PF03572"/>
    </source>
</evidence>
<proteinExistence type="predicted"/>
<dbReference type="GO" id="GO:0006508">
    <property type="term" value="P:proteolysis"/>
    <property type="evidence" value="ECO:0007669"/>
    <property type="project" value="InterPro"/>
</dbReference>
<accession>A0A1K1QK45</accession>
<dbReference type="STRING" id="76595.SAMN05660313_02729"/>
<dbReference type="EMBL" id="FPIY01000004">
    <property type="protein sequence ID" value="SFW60319.1"/>
    <property type="molecule type" value="Genomic_DNA"/>
</dbReference>
<dbReference type="Proteomes" id="UP000183257">
    <property type="component" value="Unassembled WGS sequence"/>
</dbReference>
<dbReference type="SUPFAM" id="SSF52096">
    <property type="entry name" value="ClpP/crotonase"/>
    <property type="match status" value="1"/>
</dbReference>
<dbReference type="InterPro" id="IPR005151">
    <property type="entry name" value="Tail-specific_protease"/>
</dbReference>
<dbReference type="Pfam" id="PF03572">
    <property type="entry name" value="Peptidase_S41"/>
    <property type="match status" value="2"/>
</dbReference>
<feature type="domain" description="Tail specific protease" evidence="1">
    <location>
        <begin position="327"/>
        <end position="410"/>
    </location>
</feature>
<dbReference type="Gene3D" id="3.90.226.10">
    <property type="entry name" value="2-enoyl-CoA Hydratase, Chain A, domain 1"/>
    <property type="match status" value="2"/>
</dbReference>
<sequence length="429" mass="49085">MLNHPTILVKDRCINLTKMKSRIFLLFLLSNLTTSVYSQDKDCSCKTDLTFLDSKIRKTPAYKVNKEAYNTSYSKIAKEVTSINSVFDCYTLLNKLLISLNDNHSKIYGVDLGATDKVKASPDELNNFKKSALFNAYPKPNIDLDSLRAVLNSKTKMELEGVYTRKNYMTIGVYKNEDKESYKAIILESESDVWQVGEIMYVLIPFGNDYLLSIGGSTPSKRLIAYTERIENGFFYFMGFQKDISETNYAAKMPSEDTYYREELSNETTYLKIGSFNSWYPTLSDAEKFYKTLEGNLNKSNLIVDLRNNGGGGDRNSDIIYKLLKDYAKKNKIYVLINHRTVSNAEQFANRLRNLENCKLFGIRTNGTLAYEIKAESYTLPCGNFIAVLSSKKNSDYLAFESTGIEPEITYDMNSDWIEQLKNYIKSNN</sequence>